<feature type="compositionally biased region" description="Pro residues" evidence="1">
    <location>
        <begin position="253"/>
        <end position="269"/>
    </location>
</feature>
<sequence>MSWRRGLALELILACHGQNAVGCDSSGRDGLSPTRLSSNPTSIAMRPLYFSLALATATFAMSSRAQAEVDCDANQIKAANARNDEASKHYNANPPRYDAALVSLNQAYGACPRAKLLRNIVVVEIKLGANNPKSMVSAARHAHQMAAEDQAWMDGPGNLAKYQEWLKAARESLGGIIVRAPQGARILVDGLQLPAGYGPDDLVEVELGRHVVAVDVYGKRTEKPVDVPTKTVAVEVNFNDASDKPVAETAKPETPPRPTEPIAPPPPKPESGGLPCFHSGGCVGTTVALGVIALGGVAGGFLFDQKVKSAGDDAQAIVNREGGCNGRTSQGCNDIKKHEDDADSAKTLRNVFYIGAGVSAAAAVGVLFLWPKPKSEKAGSAQIVPILTPNTAGVGMSGRF</sequence>
<keyword evidence="4" id="KW-1185">Reference proteome</keyword>
<evidence type="ECO:0000256" key="1">
    <source>
        <dbReference type="SAM" id="MobiDB-lite"/>
    </source>
</evidence>
<name>A0ABZ2KKB1_9BACT</name>
<evidence type="ECO:0000313" key="4">
    <source>
        <dbReference type="Proteomes" id="UP001379533"/>
    </source>
</evidence>
<evidence type="ECO:0000313" key="3">
    <source>
        <dbReference type="EMBL" id="WXA99107.1"/>
    </source>
</evidence>
<dbReference type="EMBL" id="CP089982">
    <property type="protein sequence ID" value="WXA99107.1"/>
    <property type="molecule type" value="Genomic_DNA"/>
</dbReference>
<feature type="transmembrane region" description="Helical" evidence="2">
    <location>
        <begin position="351"/>
        <end position="370"/>
    </location>
</feature>
<keyword evidence="2" id="KW-0472">Membrane</keyword>
<evidence type="ECO:0008006" key="5">
    <source>
        <dbReference type="Google" id="ProtNLM"/>
    </source>
</evidence>
<organism evidence="3 4">
    <name type="scientific">Pendulispora brunnea</name>
    <dbReference type="NCBI Taxonomy" id="2905690"/>
    <lineage>
        <taxon>Bacteria</taxon>
        <taxon>Pseudomonadati</taxon>
        <taxon>Myxococcota</taxon>
        <taxon>Myxococcia</taxon>
        <taxon>Myxococcales</taxon>
        <taxon>Sorangiineae</taxon>
        <taxon>Pendulisporaceae</taxon>
        <taxon>Pendulispora</taxon>
    </lineage>
</organism>
<keyword evidence="2" id="KW-0812">Transmembrane</keyword>
<dbReference type="Proteomes" id="UP001379533">
    <property type="component" value="Chromosome"/>
</dbReference>
<keyword evidence="2" id="KW-1133">Transmembrane helix</keyword>
<proteinExistence type="predicted"/>
<gene>
    <name evidence="3" type="ORF">LZC95_20070</name>
</gene>
<protein>
    <recommendedName>
        <fullName evidence="5">PEGA domain-containing protein</fullName>
    </recommendedName>
</protein>
<evidence type="ECO:0000256" key="2">
    <source>
        <dbReference type="SAM" id="Phobius"/>
    </source>
</evidence>
<accession>A0ABZ2KKB1</accession>
<reference evidence="3 4" key="1">
    <citation type="submission" date="2021-12" db="EMBL/GenBank/DDBJ databases">
        <title>Discovery of the Pendulisporaceae a myxobacterial family with distinct sporulation behavior and unique specialized metabolism.</title>
        <authorList>
            <person name="Garcia R."/>
            <person name="Popoff A."/>
            <person name="Bader C.D."/>
            <person name="Loehr J."/>
            <person name="Walesch S."/>
            <person name="Walt C."/>
            <person name="Boldt J."/>
            <person name="Bunk B."/>
            <person name="Haeckl F.J.F.P.J."/>
            <person name="Gunesch A.P."/>
            <person name="Birkelbach J."/>
            <person name="Nuebel U."/>
            <person name="Pietschmann T."/>
            <person name="Bach T."/>
            <person name="Mueller R."/>
        </authorList>
    </citation>
    <scope>NUCLEOTIDE SEQUENCE [LARGE SCALE GENOMIC DNA]</scope>
    <source>
        <strain evidence="3 4">MSr12523</strain>
    </source>
</reference>
<dbReference type="RefSeq" id="WP_394849737.1">
    <property type="nucleotide sequence ID" value="NZ_CP089982.1"/>
</dbReference>
<feature type="region of interest" description="Disordered" evidence="1">
    <location>
        <begin position="240"/>
        <end position="273"/>
    </location>
</feature>